<keyword evidence="4 5" id="KW-0472">Membrane</keyword>
<dbReference type="Proteomes" id="UP000035057">
    <property type="component" value="Unassembled WGS sequence"/>
</dbReference>
<organism evidence="6 7">
    <name type="scientific">Marinobacter nitratireducens</name>
    <dbReference type="NCBI Taxonomy" id="1137280"/>
    <lineage>
        <taxon>Bacteria</taxon>
        <taxon>Pseudomonadati</taxon>
        <taxon>Pseudomonadota</taxon>
        <taxon>Gammaproteobacteria</taxon>
        <taxon>Pseudomonadales</taxon>
        <taxon>Marinobacteraceae</taxon>
        <taxon>Marinobacter</taxon>
    </lineage>
</organism>
<dbReference type="GO" id="GO:0012505">
    <property type="term" value="C:endomembrane system"/>
    <property type="evidence" value="ECO:0007669"/>
    <property type="project" value="UniProtKB-SubCell"/>
</dbReference>
<evidence type="ECO:0000256" key="5">
    <source>
        <dbReference type="SAM" id="Phobius"/>
    </source>
</evidence>
<keyword evidence="7" id="KW-1185">Reference proteome</keyword>
<dbReference type="PANTHER" id="PTHR12714">
    <property type="entry name" value="PROTEIN-S ISOPRENYLCYSTEINE O-METHYLTRANSFERASE"/>
    <property type="match status" value="1"/>
</dbReference>
<dbReference type="AlphaFoldDB" id="A0A072MZB0"/>
<evidence type="ECO:0000256" key="2">
    <source>
        <dbReference type="ARBA" id="ARBA00022692"/>
    </source>
</evidence>
<dbReference type="EMBL" id="ANIE01000009">
    <property type="protein sequence ID" value="KEF30043.1"/>
    <property type="molecule type" value="Genomic_DNA"/>
</dbReference>
<reference evidence="6 7" key="1">
    <citation type="submission" date="2012-12" db="EMBL/GenBank/DDBJ databases">
        <title>Genome assembly of Marinobacter sp. AK21.</title>
        <authorList>
            <person name="Khatri I."/>
            <person name="Kumar R."/>
            <person name="Vaidya B."/>
            <person name="Subramanian S."/>
            <person name="Pinnaka A."/>
        </authorList>
    </citation>
    <scope>NUCLEOTIDE SEQUENCE [LARGE SCALE GENOMIC DNA]</scope>
    <source>
        <strain evidence="6 7">AK21</strain>
    </source>
</reference>
<feature type="transmembrane region" description="Helical" evidence="5">
    <location>
        <begin position="42"/>
        <end position="60"/>
    </location>
</feature>
<dbReference type="Gene3D" id="1.20.120.1630">
    <property type="match status" value="1"/>
</dbReference>
<proteinExistence type="predicted"/>
<evidence type="ECO:0008006" key="8">
    <source>
        <dbReference type="Google" id="ProtNLM"/>
    </source>
</evidence>
<name>A0A072MZB0_9GAMM</name>
<evidence type="ECO:0000256" key="4">
    <source>
        <dbReference type="ARBA" id="ARBA00023136"/>
    </source>
</evidence>
<feature type="transmembrane region" description="Helical" evidence="5">
    <location>
        <begin position="12"/>
        <end position="35"/>
    </location>
</feature>
<dbReference type="GO" id="GO:0016740">
    <property type="term" value="F:transferase activity"/>
    <property type="evidence" value="ECO:0007669"/>
    <property type="project" value="UniProtKB-ARBA"/>
</dbReference>
<dbReference type="PATRIC" id="fig|1137280.3.peg.3035"/>
<evidence type="ECO:0000313" key="7">
    <source>
        <dbReference type="Proteomes" id="UP000035057"/>
    </source>
</evidence>
<dbReference type="PANTHER" id="PTHR12714:SF24">
    <property type="entry name" value="SLR1182 PROTEIN"/>
    <property type="match status" value="1"/>
</dbReference>
<dbReference type="InterPro" id="IPR007318">
    <property type="entry name" value="Phopholipid_MeTrfase"/>
</dbReference>
<comment type="caution">
    <text evidence="6">The sequence shown here is derived from an EMBL/GenBank/DDBJ whole genome shotgun (WGS) entry which is preliminary data.</text>
</comment>
<dbReference type="STRING" id="1137280.D777_03219"/>
<keyword evidence="2 5" id="KW-0812">Transmembrane</keyword>
<dbReference type="RefSeq" id="WP_036133914.1">
    <property type="nucleotide sequence ID" value="NZ_ANIE01000009.1"/>
</dbReference>
<sequence length="153" mass="16896">MSNLELKVPPVVLVLIAGALMWTLALAFPGASFLFPAAKVAGIAFGGLGVAVALLGVWAFRSAGTTVDPRVPDQSATLVVRGVYRISRNPMYLGFLLVLMGWGVILGNVPAFALLPAFVFYMNRFQIIPEERYMNEKFGEAFRQYTRKVRRWV</sequence>
<dbReference type="OrthoDB" id="9811969at2"/>
<evidence type="ECO:0000313" key="6">
    <source>
        <dbReference type="EMBL" id="KEF30043.1"/>
    </source>
</evidence>
<evidence type="ECO:0000256" key="1">
    <source>
        <dbReference type="ARBA" id="ARBA00004127"/>
    </source>
</evidence>
<feature type="transmembrane region" description="Helical" evidence="5">
    <location>
        <begin position="92"/>
        <end position="122"/>
    </location>
</feature>
<accession>A0A072MZB0</accession>
<protein>
    <recommendedName>
        <fullName evidence="8">Protein-S-isoprenylcysteine methyltransferase</fullName>
    </recommendedName>
</protein>
<evidence type="ECO:0000256" key="3">
    <source>
        <dbReference type="ARBA" id="ARBA00022989"/>
    </source>
</evidence>
<keyword evidence="3 5" id="KW-1133">Transmembrane helix</keyword>
<dbReference type="Pfam" id="PF04191">
    <property type="entry name" value="PEMT"/>
    <property type="match status" value="1"/>
</dbReference>
<gene>
    <name evidence="6" type="ORF">D777_03219</name>
</gene>
<comment type="subcellular location">
    <subcellularLocation>
        <location evidence="1">Endomembrane system</location>
        <topology evidence="1">Multi-pass membrane protein</topology>
    </subcellularLocation>
</comment>